<accession>A6X593</accession>
<dbReference type="Proteomes" id="UP000002301">
    <property type="component" value="Chromosome 2"/>
</dbReference>
<evidence type="ECO:0000313" key="3">
    <source>
        <dbReference type="EMBL" id="ABS16397.1"/>
    </source>
</evidence>
<feature type="compositionally biased region" description="Low complexity" evidence="1">
    <location>
        <begin position="611"/>
        <end position="622"/>
    </location>
</feature>
<feature type="region of interest" description="Disordered" evidence="1">
    <location>
        <begin position="605"/>
        <end position="631"/>
    </location>
</feature>
<dbReference type="InterPro" id="IPR010090">
    <property type="entry name" value="Phage_tape_meas"/>
</dbReference>
<dbReference type="AlphaFoldDB" id="A6X593"/>
<dbReference type="EMBL" id="CP000759">
    <property type="protein sequence ID" value="ABS16397.1"/>
    <property type="molecule type" value="Genomic_DNA"/>
</dbReference>
<keyword evidence="4" id="KW-1185">Reference proteome</keyword>
<protein>
    <recommendedName>
        <fullName evidence="2">Phage tail tape measure protein domain-containing protein</fullName>
    </recommendedName>
</protein>
<feature type="region of interest" description="Disordered" evidence="1">
    <location>
        <begin position="783"/>
        <end position="802"/>
    </location>
</feature>
<dbReference type="STRING" id="439375.Oant_3691"/>
<dbReference type="RefSeq" id="WP_012093069.1">
    <property type="nucleotide sequence ID" value="NC_009668.1"/>
</dbReference>
<feature type="compositionally biased region" description="Polar residues" evidence="1">
    <location>
        <begin position="783"/>
        <end position="793"/>
    </location>
</feature>
<reference evidence="3 4" key="1">
    <citation type="journal article" date="2011" name="J. Bacteriol.">
        <title>Genome of Ochrobactrum anthropi ATCC 49188 T, a versatile opportunistic pathogen and symbiont of several eukaryotic hosts.</title>
        <authorList>
            <person name="Chain P.S."/>
            <person name="Lang D.M."/>
            <person name="Comerci D.J."/>
            <person name="Malfatti S.A."/>
            <person name="Vergez L.M."/>
            <person name="Shin M."/>
            <person name="Ugalde R.A."/>
            <person name="Garcia E."/>
            <person name="Tolmasky M.E."/>
        </authorList>
    </citation>
    <scope>NUCLEOTIDE SEQUENCE [LARGE SCALE GENOMIC DNA]</scope>
    <source>
        <strain evidence="4">ATCC 49188 / DSM 6882 / CCUG 24695 / JCM 21032 / LMG 3331 / NBRC 15819 / NCTC 12168 / Alc 37</strain>
    </source>
</reference>
<proteinExistence type="predicted"/>
<dbReference type="Pfam" id="PF10145">
    <property type="entry name" value="PhageMin_Tail"/>
    <property type="match status" value="1"/>
</dbReference>
<evidence type="ECO:0000313" key="4">
    <source>
        <dbReference type="Proteomes" id="UP000002301"/>
    </source>
</evidence>
<name>A6X593_BRUA4</name>
<organism evidence="3 4">
    <name type="scientific">Brucella anthropi (strain ATCC 49188 / DSM 6882 / CCUG 24695 / JCM 21032 / LMG 3331 / NBRC 15819 / NCTC 12168 / Alc 37)</name>
    <name type="common">Ochrobactrum anthropi</name>
    <dbReference type="NCBI Taxonomy" id="439375"/>
    <lineage>
        <taxon>Bacteria</taxon>
        <taxon>Pseudomonadati</taxon>
        <taxon>Pseudomonadota</taxon>
        <taxon>Alphaproteobacteria</taxon>
        <taxon>Hyphomicrobiales</taxon>
        <taxon>Brucellaceae</taxon>
        <taxon>Brucella/Ochrobactrum group</taxon>
        <taxon>Brucella</taxon>
    </lineage>
</organism>
<feature type="domain" description="Phage tail tape measure protein" evidence="2">
    <location>
        <begin position="249"/>
        <end position="441"/>
    </location>
</feature>
<dbReference type="eggNOG" id="COG1196">
    <property type="taxonomic scope" value="Bacteria"/>
</dbReference>
<gene>
    <name evidence="3" type="ordered locus">Oant_3691</name>
</gene>
<evidence type="ECO:0000256" key="1">
    <source>
        <dbReference type="SAM" id="MobiDB-lite"/>
    </source>
</evidence>
<dbReference type="HOGENOM" id="CLU_321270_0_0_5"/>
<dbReference type="KEGG" id="oan:Oant_3691"/>
<sequence>MTSRVAQLRLQLLDQASGPAKKTGAALGQLERDISKLGRNGVAGAKNLGNQLDHLRQKAAAAGRFTELRNGMRTTFDQFRTARSRVKELEAALASATGPTGKLKAELRSAQSTVKSLGASFRQQAAAARATERSLRSFGLNSRSAIASSQTAIRGEMAKTVAQMRRMRAEAAKPVRPGRGAGGGFWSGAASAAAGGYAAGSMLTRPVAKALSYDETLTFLAGTMAGDGSVEDKQAAKVRASDSVNRSLQESGGTRDSAAAALNTLVGSGLFEGDSALQALTPILKTAFASGANPEDVARMGVAFKNSGINSSEDMQLAFDSALRAGQLGGFELRDMARWLPGQLALARGSGLTGLDAVKYLAAANQTQIKTAGSPDEAGNNLVNTLQKLNSRELQKQMADQVKARDGDPKNEDGEFDWQSYMVKRRQSGVSGPEALSEILNRQLEDNKQYQELLGKARDSKSNNERLKNIEGALNIAEGSTFGEIFADRQALFGAIALQVYKDQQKQIENQLASSGGAVATESEFVRSQAWSKVQDVRNAGDRANEQTYDALSGPLGDLAKSASDAAAAYPKLTAGAYAAATALGALAAGAGLYGLGKTVLGVRRGGGDRPGPWKSGPSAPSGGSGGGRGGVGAGRLGLGALGAVGAVLSIPTDETEFKQFVQANAERSERWNRYLEEKVGTPRSWLGIGTGGSSARTSVATGESDLSVATMRWPIQAQEAMRGYVQAVAQGGADGEAKANQAAAQITQALTIDGKLSIDTSQLDSAIAKARLLGSTIATARSGTAPTVSPSGGSLDPKLDGKRAAGGPVKAGGVYQINERGQEIFVPGSNGTIIPNHKIGGGGVTVHAPINLGGITVGAGADAASIKAAVQQGVDQAVSQLDAKLRRSLEVAFTNIAYGDA</sequence>
<evidence type="ECO:0000259" key="2">
    <source>
        <dbReference type="Pfam" id="PF10145"/>
    </source>
</evidence>